<dbReference type="Proteomes" id="UP000524404">
    <property type="component" value="Unassembled WGS sequence"/>
</dbReference>
<comment type="caution">
    <text evidence="1">The sequence shown here is derived from an EMBL/GenBank/DDBJ whole genome shotgun (WGS) entry which is preliminary data.</text>
</comment>
<protein>
    <submittedName>
        <fullName evidence="1">Uncharacterized protein</fullName>
    </submittedName>
</protein>
<gene>
    <name evidence="1" type="ORF">HNP25_003573</name>
</gene>
<sequence length="33" mass="3849">MLVETRATAQEKKRKHAYIYELAVILTKDTAKQ</sequence>
<name>A0A841EV06_9BACT</name>
<dbReference type="EMBL" id="JACHKT010000031">
    <property type="protein sequence ID" value="MBB6004903.1"/>
    <property type="molecule type" value="Genomic_DNA"/>
</dbReference>
<evidence type="ECO:0000313" key="1">
    <source>
        <dbReference type="EMBL" id="MBB6004903.1"/>
    </source>
</evidence>
<proteinExistence type="predicted"/>
<dbReference type="AlphaFoldDB" id="A0A841EV06"/>
<accession>A0A841EV06</accession>
<reference evidence="1 2" key="1">
    <citation type="submission" date="2020-08" db="EMBL/GenBank/DDBJ databases">
        <title>Functional genomics of gut bacteria from endangered species of beetles.</title>
        <authorList>
            <person name="Carlos-Shanley C."/>
        </authorList>
    </citation>
    <scope>NUCLEOTIDE SEQUENCE [LARGE SCALE GENOMIC DNA]</scope>
    <source>
        <strain evidence="1 2">S00070</strain>
    </source>
</reference>
<evidence type="ECO:0000313" key="2">
    <source>
        <dbReference type="Proteomes" id="UP000524404"/>
    </source>
</evidence>
<organism evidence="1 2">
    <name type="scientific">Arcicella rosea</name>
    <dbReference type="NCBI Taxonomy" id="502909"/>
    <lineage>
        <taxon>Bacteria</taxon>
        <taxon>Pseudomonadati</taxon>
        <taxon>Bacteroidota</taxon>
        <taxon>Cytophagia</taxon>
        <taxon>Cytophagales</taxon>
        <taxon>Flectobacillaceae</taxon>
        <taxon>Arcicella</taxon>
    </lineage>
</organism>
<keyword evidence="2" id="KW-1185">Reference proteome</keyword>